<protein>
    <submittedName>
        <fullName evidence="1">Uncharacterized protein</fullName>
    </submittedName>
</protein>
<keyword evidence="2" id="KW-1185">Reference proteome</keyword>
<reference evidence="1" key="1">
    <citation type="journal article" date="2023" name="GigaByte">
        <title>Genome assembly of the bearded iris, Iris pallida Lam.</title>
        <authorList>
            <person name="Bruccoleri R.E."/>
            <person name="Oakeley E.J."/>
            <person name="Faust A.M.E."/>
            <person name="Altorfer M."/>
            <person name="Dessus-Babus S."/>
            <person name="Burckhardt D."/>
            <person name="Oertli M."/>
            <person name="Naumann U."/>
            <person name="Petersen F."/>
            <person name="Wong J."/>
        </authorList>
    </citation>
    <scope>NUCLEOTIDE SEQUENCE</scope>
    <source>
        <strain evidence="1">GSM-AAB239-AS_SAM_17_03QT</strain>
    </source>
</reference>
<accession>A0AAX6FV18</accession>
<evidence type="ECO:0000313" key="2">
    <source>
        <dbReference type="Proteomes" id="UP001140949"/>
    </source>
</evidence>
<sequence>MVFTYRDANRLRSMVSYDQRLLNKKRRWLQGTPTTSLLRESKRRKSLTRRFLTESYVRSDEVSAETIRTNVEKSFGSFSDSQGRHHVVQENLQLLDIGNLESQSVDTSNFLKKIYSEMDLLNNGALFLVANLVTDKKVKFEKVRPRMNEIIRDYLRKILVESNYRNGPIPYKQIAKIFKDPSNFREKQLTLRTPVSSPLLSTIHNTLEGLDEMPLLDLVVVNRKLRGGTVIPQFPPILNACKRDLLITRVRKRCKKFLLALREGDELPEPFAKALSVMRLSLKQKTRCVDISTSEFYLFSPKIVYVQNDILKALWSLPNFRIKELKALHPLVDPEAKVSMRSFRSSLRNYLMQYLFECDAIEISDKVLSVLAFLNMRSRRRPVLFSSEKMIDEEVESVLNVSGLLTQVVLNLLPQTGEMSETSEPLGYNDGNENNDFQLDETDYCATSGEHRQIYSSCLNEDVGTTGDSWTAAHCAPKINNQSNCLQVADAYEAGCFIKNPKLEEEDFSPALNNKCCPLDNMEDHTDDCISRNCKLEQDDMNPSKHFCKEEIDLEPGHTVQEIARIRETSIQEICDETSLVAYKLIGCMLDNLMQEEGRDVDEMSRYYLLGGSSLPHSQGAEDSSAAKEEGAEVLLQAVEKLLPSMPKSCTERAKILMSHPEI</sequence>
<dbReference type="PANTHER" id="PTHR36071:SF1">
    <property type="entry name" value="DNA DOUBLE-STRAND BREAK REPAIR PROTEIN"/>
    <property type="match status" value="1"/>
</dbReference>
<gene>
    <name evidence="1" type="ORF">M6B38_401730</name>
</gene>
<evidence type="ECO:0000313" key="1">
    <source>
        <dbReference type="EMBL" id="KAJ6819878.1"/>
    </source>
</evidence>
<name>A0AAX6FV18_IRIPA</name>
<dbReference type="AlphaFoldDB" id="A0AAX6FV18"/>
<reference evidence="1" key="2">
    <citation type="submission" date="2023-04" db="EMBL/GenBank/DDBJ databases">
        <authorList>
            <person name="Bruccoleri R.E."/>
            <person name="Oakeley E.J."/>
            <person name="Faust A.-M."/>
            <person name="Dessus-Babus S."/>
            <person name="Altorfer M."/>
            <person name="Burckhardt D."/>
            <person name="Oertli M."/>
            <person name="Naumann U."/>
            <person name="Petersen F."/>
            <person name="Wong J."/>
        </authorList>
    </citation>
    <scope>NUCLEOTIDE SEQUENCE</scope>
    <source>
        <strain evidence="1">GSM-AAB239-AS_SAM_17_03QT</strain>
        <tissue evidence="1">Leaf</tissue>
    </source>
</reference>
<dbReference type="EMBL" id="JANAVB010025998">
    <property type="protein sequence ID" value="KAJ6819878.1"/>
    <property type="molecule type" value="Genomic_DNA"/>
</dbReference>
<proteinExistence type="predicted"/>
<dbReference type="Proteomes" id="UP001140949">
    <property type="component" value="Unassembled WGS sequence"/>
</dbReference>
<comment type="caution">
    <text evidence="1">The sequence shown here is derived from an EMBL/GenBank/DDBJ whole genome shotgun (WGS) entry which is preliminary data.</text>
</comment>
<organism evidence="1 2">
    <name type="scientific">Iris pallida</name>
    <name type="common">Sweet iris</name>
    <dbReference type="NCBI Taxonomy" id="29817"/>
    <lineage>
        <taxon>Eukaryota</taxon>
        <taxon>Viridiplantae</taxon>
        <taxon>Streptophyta</taxon>
        <taxon>Embryophyta</taxon>
        <taxon>Tracheophyta</taxon>
        <taxon>Spermatophyta</taxon>
        <taxon>Magnoliopsida</taxon>
        <taxon>Liliopsida</taxon>
        <taxon>Asparagales</taxon>
        <taxon>Iridaceae</taxon>
        <taxon>Iridoideae</taxon>
        <taxon>Irideae</taxon>
        <taxon>Iris</taxon>
    </lineage>
</organism>
<dbReference type="PANTHER" id="PTHR36071">
    <property type="entry name" value="DNA DOUBLE-STRAND BREAK REPAIR PROTEIN"/>
    <property type="match status" value="1"/>
</dbReference>